<dbReference type="InterPro" id="IPR050111">
    <property type="entry name" value="C-type_lectin/snaclec_domain"/>
</dbReference>
<feature type="coiled-coil region" evidence="2">
    <location>
        <begin position="58"/>
        <end position="99"/>
    </location>
</feature>
<dbReference type="InterPro" id="IPR016186">
    <property type="entry name" value="C-type_lectin-like/link_sf"/>
</dbReference>
<name>A0AAQ4PNV1_GASAC</name>
<dbReference type="Gene3D" id="3.10.100.10">
    <property type="entry name" value="Mannose-Binding Protein A, subunit A"/>
    <property type="match status" value="1"/>
</dbReference>
<dbReference type="PROSITE" id="PS50041">
    <property type="entry name" value="C_TYPE_LECTIN_2"/>
    <property type="match status" value="1"/>
</dbReference>
<dbReference type="InterPro" id="IPR033989">
    <property type="entry name" value="CD209-like_CTLD"/>
</dbReference>
<reference evidence="5" key="3">
    <citation type="submission" date="2025-09" db="UniProtKB">
        <authorList>
            <consortium name="Ensembl"/>
        </authorList>
    </citation>
    <scope>IDENTIFICATION</scope>
</reference>
<evidence type="ECO:0000256" key="3">
    <source>
        <dbReference type="SAM" id="MobiDB-lite"/>
    </source>
</evidence>
<feature type="compositionally biased region" description="Polar residues" evidence="3">
    <location>
        <begin position="19"/>
        <end position="29"/>
    </location>
</feature>
<dbReference type="SMART" id="SM00034">
    <property type="entry name" value="CLECT"/>
    <property type="match status" value="1"/>
</dbReference>
<evidence type="ECO:0000259" key="4">
    <source>
        <dbReference type="PROSITE" id="PS50041"/>
    </source>
</evidence>
<dbReference type="RefSeq" id="XP_040020305.1">
    <property type="nucleotide sequence ID" value="XM_040164371.1"/>
</dbReference>
<dbReference type="GeneID" id="120810101"/>
<dbReference type="InterPro" id="IPR016187">
    <property type="entry name" value="CTDL_fold"/>
</dbReference>
<feature type="region of interest" description="Disordered" evidence="3">
    <location>
        <begin position="1"/>
        <end position="37"/>
    </location>
</feature>
<dbReference type="PANTHER" id="PTHR22803">
    <property type="entry name" value="MANNOSE, PHOSPHOLIPASE, LECTIN RECEPTOR RELATED"/>
    <property type="match status" value="1"/>
</dbReference>
<protein>
    <recommendedName>
        <fullName evidence="4">C-type lectin domain-containing protein</fullName>
    </recommendedName>
</protein>
<dbReference type="Proteomes" id="UP000007635">
    <property type="component" value="Chromosome XX"/>
</dbReference>
<dbReference type="Gene3D" id="1.20.5.400">
    <property type="match status" value="1"/>
</dbReference>
<dbReference type="Ensembl" id="ENSGACT00000077008.1">
    <property type="protein sequence ID" value="ENSGACP00000040297.1"/>
    <property type="gene ID" value="ENSGACG00000034091.1"/>
</dbReference>
<dbReference type="AlphaFoldDB" id="A0AAQ4PNV1"/>
<dbReference type="GO" id="GO:0030246">
    <property type="term" value="F:carbohydrate binding"/>
    <property type="evidence" value="ECO:0007669"/>
    <property type="project" value="UniProtKB-KW"/>
</dbReference>
<proteinExistence type="predicted"/>
<evidence type="ECO:0000313" key="5">
    <source>
        <dbReference type="Ensembl" id="ENSGACP00000040297.1"/>
    </source>
</evidence>
<accession>A0AAQ4PNV1</accession>
<organism evidence="5 6">
    <name type="scientific">Gasterosteus aculeatus aculeatus</name>
    <name type="common">three-spined stickleback</name>
    <dbReference type="NCBI Taxonomy" id="481459"/>
    <lineage>
        <taxon>Eukaryota</taxon>
        <taxon>Metazoa</taxon>
        <taxon>Chordata</taxon>
        <taxon>Craniata</taxon>
        <taxon>Vertebrata</taxon>
        <taxon>Euteleostomi</taxon>
        <taxon>Actinopterygii</taxon>
        <taxon>Neopterygii</taxon>
        <taxon>Teleostei</taxon>
        <taxon>Neoteleostei</taxon>
        <taxon>Acanthomorphata</taxon>
        <taxon>Eupercaria</taxon>
        <taxon>Perciformes</taxon>
        <taxon>Cottioidei</taxon>
        <taxon>Gasterosteales</taxon>
        <taxon>Gasterosteidae</taxon>
        <taxon>Gasterosteus</taxon>
    </lineage>
</organism>
<dbReference type="SUPFAM" id="SSF56436">
    <property type="entry name" value="C-type lectin-like"/>
    <property type="match status" value="1"/>
</dbReference>
<evidence type="ECO:0000313" key="6">
    <source>
        <dbReference type="Proteomes" id="UP000007635"/>
    </source>
</evidence>
<dbReference type="GeneTree" id="ENSGT01020000230338"/>
<dbReference type="Pfam" id="PF00059">
    <property type="entry name" value="Lectin_C"/>
    <property type="match status" value="1"/>
</dbReference>
<keyword evidence="2" id="KW-0175">Coiled coil</keyword>
<reference evidence="5 6" key="1">
    <citation type="journal article" date="2021" name="G3 (Bethesda)">
        <title>Improved contiguity of the threespine stickleback genome using long-read sequencing.</title>
        <authorList>
            <person name="Nath S."/>
            <person name="Shaw D.E."/>
            <person name="White M.A."/>
        </authorList>
    </citation>
    <scope>NUCLEOTIDE SEQUENCE [LARGE SCALE GENOMIC DNA]</scope>
    <source>
        <strain evidence="5 6">Lake Benthic</strain>
    </source>
</reference>
<feature type="domain" description="C-type lectin" evidence="4">
    <location>
        <begin position="119"/>
        <end position="233"/>
    </location>
</feature>
<keyword evidence="6" id="KW-1185">Reference proteome</keyword>
<sequence length="234" mass="26985">MSVTMRSKSGDDGDDSVNLMASVNRTNNGRRPDTSDSWAIRHQDSKCENMSYSLIIDRDKLRDERDQLKIQSRNLTEEMELLQSQCNAMAVSRDKLQEEVNRLKLSKTDEPCSQGWTSFKSKCYYFSGKGQAETWENSRKYCKERGADLVIITTQEELDFVSSIFPVTWIGLSDKEMEGRWKWVDGADLLGDEFWQIGEPNNNENEEHCAEVSRSAKKFNDVPCNRTFSWACED</sequence>
<evidence type="ECO:0000256" key="2">
    <source>
        <dbReference type="SAM" id="Coils"/>
    </source>
</evidence>
<keyword evidence="1" id="KW-0430">Lectin</keyword>
<dbReference type="CDD" id="cd03590">
    <property type="entry name" value="CLECT_DC-SIGN_like"/>
    <property type="match status" value="1"/>
</dbReference>
<reference evidence="5" key="2">
    <citation type="submission" date="2025-08" db="UniProtKB">
        <authorList>
            <consortium name="Ensembl"/>
        </authorList>
    </citation>
    <scope>IDENTIFICATION</scope>
</reference>
<evidence type="ECO:0000256" key="1">
    <source>
        <dbReference type="ARBA" id="ARBA00022734"/>
    </source>
</evidence>
<dbReference type="InterPro" id="IPR001304">
    <property type="entry name" value="C-type_lectin-like"/>
</dbReference>